<dbReference type="EMBL" id="BKZV01000001">
    <property type="protein sequence ID" value="GER82447.1"/>
    <property type="molecule type" value="Genomic_DNA"/>
</dbReference>
<feature type="domain" description="Major facilitator superfamily (MFS) profile" evidence="6">
    <location>
        <begin position="25"/>
        <end position="433"/>
    </location>
</feature>
<dbReference type="PANTHER" id="PTHR43129">
    <property type="entry name" value="FOSMIDOMYCIN RESISTANCE PROTEIN"/>
    <property type="match status" value="1"/>
</dbReference>
<organism evidence="7 8">
    <name type="scientific">Thermogemmatispora aurantia</name>
    <dbReference type="NCBI Taxonomy" id="2045279"/>
    <lineage>
        <taxon>Bacteria</taxon>
        <taxon>Bacillati</taxon>
        <taxon>Chloroflexota</taxon>
        <taxon>Ktedonobacteria</taxon>
        <taxon>Thermogemmatisporales</taxon>
        <taxon>Thermogemmatisporaceae</taxon>
        <taxon>Thermogemmatispora</taxon>
    </lineage>
</organism>
<evidence type="ECO:0000256" key="1">
    <source>
        <dbReference type="ARBA" id="ARBA00004651"/>
    </source>
</evidence>
<accession>A0A5J4K717</accession>
<dbReference type="PROSITE" id="PS50850">
    <property type="entry name" value="MFS"/>
    <property type="match status" value="1"/>
</dbReference>
<feature type="transmembrane region" description="Helical" evidence="5">
    <location>
        <begin position="286"/>
        <end position="305"/>
    </location>
</feature>
<feature type="transmembrane region" description="Helical" evidence="5">
    <location>
        <begin position="69"/>
        <end position="93"/>
    </location>
</feature>
<protein>
    <recommendedName>
        <fullName evidence="6">Major facilitator superfamily (MFS) profile domain-containing protein</fullName>
    </recommendedName>
</protein>
<dbReference type="RefSeq" id="WP_151727310.1">
    <property type="nucleotide sequence ID" value="NZ_BKZV01000001.1"/>
</dbReference>
<feature type="transmembrane region" description="Helical" evidence="5">
    <location>
        <begin position="408"/>
        <end position="428"/>
    </location>
</feature>
<proteinExistence type="predicted"/>
<feature type="transmembrane region" description="Helical" evidence="5">
    <location>
        <begin position="348"/>
        <end position="368"/>
    </location>
</feature>
<dbReference type="GO" id="GO:0005886">
    <property type="term" value="C:plasma membrane"/>
    <property type="evidence" value="ECO:0007669"/>
    <property type="project" value="UniProtKB-SubCell"/>
</dbReference>
<feature type="transmembrane region" description="Helical" evidence="5">
    <location>
        <begin position="99"/>
        <end position="120"/>
    </location>
</feature>
<dbReference type="AlphaFoldDB" id="A0A5J4K717"/>
<evidence type="ECO:0000256" key="2">
    <source>
        <dbReference type="ARBA" id="ARBA00022692"/>
    </source>
</evidence>
<evidence type="ECO:0000259" key="6">
    <source>
        <dbReference type="PROSITE" id="PS50850"/>
    </source>
</evidence>
<evidence type="ECO:0000256" key="3">
    <source>
        <dbReference type="ARBA" id="ARBA00022989"/>
    </source>
</evidence>
<name>A0A5J4K717_9CHLR</name>
<dbReference type="InterPro" id="IPR011701">
    <property type="entry name" value="MFS"/>
</dbReference>
<comment type="subcellular location">
    <subcellularLocation>
        <location evidence="1">Cell membrane</location>
        <topology evidence="1">Multi-pass membrane protein</topology>
    </subcellularLocation>
</comment>
<comment type="caution">
    <text evidence="7">The sequence shown here is derived from an EMBL/GenBank/DDBJ whole genome shotgun (WGS) entry which is preliminary data.</text>
</comment>
<keyword evidence="8" id="KW-1185">Reference proteome</keyword>
<sequence length="437" mass="47350">MKQAEQKSTAGPSQAAMLPEEQIAALPAAGRDLFLVSTAHAFIHAITVLMPLIYPLIQEEYHLSYTQIGLVVALPNALGGLLQVVFGVVSRYILRKVLLGVGAILGGLSTFLTGTINGFWPLMAWSTAFRLATAPQHPVGSSYLTDRYGQRRHGYALAWHIAGGNIGTLAVPFIAGPLLGLWGWRPLLYVAALPGILIGVAILILLEEGGPLDRRSRLRQQPARRLALRGRALIQTGKSLLLPLRDRTLLIIMAVSIIAAGGRGLGNVTTYVPLYLQNVRHIDSRLQGVLLTLLLLGSVIGPLLGGRLSDRLGRRPMLYLFYGASAVTTFLFIELARPDMPFWLIPPALLLMGLAVYAEAPLLQAYLADSASRDLRDNAFSLYFALAFGVGSAWGGIIGWLIDQFGFQLAFIVMAISYLLAGSLLTLIRQQPTTSER</sequence>
<evidence type="ECO:0000313" key="8">
    <source>
        <dbReference type="Proteomes" id="UP000334820"/>
    </source>
</evidence>
<evidence type="ECO:0000256" key="4">
    <source>
        <dbReference type="ARBA" id="ARBA00023136"/>
    </source>
</evidence>
<reference evidence="7 8" key="1">
    <citation type="journal article" date="2019" name="Int. J. Syst. Evol. Microbiol.">
        <title>Thermogemmatispora aurantia sp. nov. and Thermogemmatispora argillosa sp. nov., within the class Ktedonobacteria, and emended description of the genus Thermogemmatispora.</title>
        <authorList>
            <person name="Zheng Y."/>
            <person name="Wang C.M."/>
            <person name="Sakai Y."/>
            <person name="Abe K."/>
            <person name="Yokota A."/>
            <person name="Yabe S."/>
        </authorList>
    </citation>
    <scope>NUCLEOTIDE SEQUENCE [LARGE SCALE GENOMIC DNA]</scope>
    <source>
        <strain evidence="7 8">A1-2</strain>
    </source>
</reference>
<dbReference type="InterPro" id="IPR036259">
    <property type="entry name" value="MFS_trans_sf"/>
</dbReference>
<dbReference type="Proteomes" id="UP000334820">
    <property type="component" value="Unassembled WGS sequence"/>
</dbReference>
<dbReference type="PANTHER" id="PTHR43129:SF1">
    <property type="entry name" value="FOSMIDOMYCIN RESISTANCE PROTEIN"/>
    <property type="match status" value="1"/>
</dbReference>
<gene>
    <name evidence="7" type="ORF">KTAU_10840</name>
</gene>
<dbReference type="InterPro" id="IPR020846">
    <property type="entry name" value="MFS_dom"/>
</dbReference>
<keyword evidence="4 5" id="KW-0472">Membrane</keyword>
<feature type="transmembrane region" description="Helical" evidence="5">
    <location>
        <begin position="248"/>
        <end position="266"/>
    </location>
</feature>
<evidence type="ECO:0000256" key="5">
    <source>
        <dbReference type="SAM" id="Phobius"/>
    </source>
</evidence>
<feature type="transmembrane region" description="Helical" evidence="5">
    <location>
        <begin position="187"/>
        <end position="206"/>
    </location>
</feature>
<dbReference type="Gene3D" id="1.20.1250.20">
    <property type="entry name" value="MFS general substrate transporter like domains"/>
    <property type="match status" value="2"/>
</dbReference>
<dbReference type="Pfam" id="PF07690">
    <property type="entry name" value="MFS_1"/>
    <property type="match status" value="1"/>
</dbReference>
<feature type="transmembrane region" description="Helical" evidence="5">
    <location>
        <begin position="380"/>
        <end position="402"/>
    </location>
</feature>
<keyword evidence="2 5" id="KW-0812">Transmembrane</keyword>
<feature type="transmembrane region" description="Helical" evidence="5">
    <location>
        <begin position="33"/>
        <end position="57"/>
    </location>
</feature>
<keyword evidence="3 5" id="KW-1133">Transmembrane helix</keyword>
<feature type="transmembrane region" description="Helical" evidence="5">
    <location>
        <begin position="317"/>
        <end position="336"/>
    </location>
</feature>
<dbReference type="SUPFAM" id="SSF103473">
    <property type="entry name" value="MFS general substrate transporter"/>
    <property type="match status" value="1"/>
</dbReference>
<evidence type="ECO:0000313" key="7">
    <source>
        <dbReference type="EMBL" id="GER82447.1"/>
    </source>
</evidence>
<dbReference type="GO" id="GO:0022857">
    <property type="term" value="F:transmembrane transporter activity"/>
    <property type="evidence" value="ECO:0007669"/>
    <property type="project" value="InterPro"/>
</dbReference>